<proteinExistence type="predicted"/>
<gene>
    <name evidence="1" type="ORF">AVEN_61794_1</name>
</gene>
<protein>
    <submittedName>
        <fullName evidence="1">Uncharacterized protein</fullName>
    </submittedName>
</protein>
<dbReference type="AlphaFoldDB" id="A0A4Y2PU63"/>
<evidence type="ECO:0000313" key="2">
    <source>
        <dbReference type="Proteomes" id="UP000499080"/>
    </source>
</evidence>
<evidence type="ECO:0000313" key="1">
    <source>
        <dbReference type="EMBL" id="GBN55428.1"/>
    </source>
</evidence>
<comment type="caution">
    <text evidence="1">The sequence shown here is derived from an EMBL/GenBank/DDBJ whole genome shotgun (WGS) entry which is preliminary data.</text>
</comment>
<dbReference type="EMBL" id="BGPR01012285">
    <property type="protein sequence ID" value="GBN55428.1"/>
    <property type="molecule type" value="Genomic_DNA"/>
</dbReference>
<organism evidence="1 2">
    <name type="scientific">Araneus ventricosus</name>
    <name type="common">Orbweaver spider</name>
    <name type="synonym">Epeira ventricosa</name>
    <dbReference type="NCBI Taxonomy" id="182803"/>
    <lineage>
        <taxon>Eukaryota</taxon>
        <taxon>Metazoa</taxon>
        <taxon>Ecdysozoa</taxon>
        <taxon>Arthropoda</taxon>
        <taxon>Chelicerata</taxon>
        <taxon>Arachnida</taxon>
        <taxon>Araneae</taxon>
        <taxon>Araneomorphae</taxon>
        <taxon>Entelegynae</taxon>
        <taxon>Araneoidea</taxon>
        <taxon>Araneidae</taxon>
        <taxon>Araneus</taxon>
    </lineage>
</organism>
<reference evidence="1 2" key="1">
    <citation type="journal article" date="2019" name="Sci. Rep.">
        <title>Orb-weaving spider Araneus ventricosus genome elucidates the spidroin gene catalogue.</title>
        <authorList>
            <person name="Kono N."/>
            <person name="Nakamura H."/>
            <person name="Ohtoshi R."/>
            <person name="Moran D.A.P."/>
            <person name="Shinohara A."/>
            <person name="Yoshida Y."/>
            <person name="Fujiwara M."/>
            <person name="Mori M."/>
            <person name="Tomita M."/>
            <person name="Arakawa K."/>
        </authorList>
    </citation>
    <scope>NUCLEOTIDE SEQUENCE [LARGE SCALE GENOMIC DNA]</scope>
</reference>
<sequence>MSIVHRLDIPPRHLLCSVTHGMGKSYWSLMIFLGDLTLFWDGPYNFEPRSDDEDDTLEPPSPHFHITPAIGRLATTYDLTCNRSYTRRISSGIGYRIWNPPAQKPRPYH</sequence>
<accession>A0A4Y2PU63</accession>
<keyword evidence="2" id="KW-1185">Reference proteome</keyword>
<name>A0A4Y2PU63_ARAVE</name>
<dbReference type="Proteomes" id="UP000499080">
    <property type="component" value="Unassembled WGS sequence"/>
</dbReference>